<dbReference type="Proteomes" id="UP000461288">
    <property type="component" value="Unassembled WGS sequence"/>
</dbReference>
<organism evidence="2 3">
    <name type="scientific">Metapseudomonas otitidis</name>
    <dbReference type="NCBI Taxonomy" id="319939"/>
    <lineage>
        <taxon>Bacteria</taxon>
        <taxon>Pseudomonadati</taxon>
        <taxon>Pseudomonadota</taxon>
        <taxon>Gammaproteobacteria</taxon>
        <taxon>Pseudomonadales</taxon>
        <taxon>Pseudomonadaceae</taxon>
        <taxon>Metapseudomonas</taxon>
    </lineage>
</organism>
<reference evidence="2 3" key="1">
    <citation type="submission" date="2019-12" db="EMBL/GenBank/DDBJ databases">
        <title>Draft genome sequence of Pseudomonas otitidis recovered from a chicken carcass.</title>
        <authorList>
            <person name="Vieira T.R."/>
            <person name="Oliviera E.F.C."/>
            <person name="Silva N.M.V."/>
            <person name="Sambrano G.E."/>
            <person name="Cibulski S.P."/>
            <person name="Cardoso M.R.I."/>
        </authorList>
    </citation>
    <scope>NUCLEOTIDE SEQUENCE [LARGE SCALE GENOMIC DNA]</scope>
    <source>
        <strain evidence="2 3">25_K</strain>
    </source>
</reference>
<evidence type="ECO:0000313" key="3">
    <source>
        <dbReference type="Proteomes" id="UP000461288"/>
    </source>
</evidence>
<comment type="caution">
    <text evidence="2">The sequence shown here is derived from an EMBL/GenBank/DDBJ whole genome shotgun (WGS) entry which is preliminary data.</text>
</comment>
<evidence type="ECO:0000256" key="1">
    <source>
        <dbReference type="SAM" id="SignalP"/>
    </source>
</evidence>
<keyword evidence="1" id="KW-0732">Signal</keyword>
<gene>
    <name evidence="2" type="ORF">GO594_01765</name>
</gene>
<feature type="signal peptide" evidence="1">
    <location>
        <begin position="1"/>
        <end position="21"/>
    </location>
</feature>
<feature type="chain" id="PRO_5031027516" evidence="1">
    <location>
        <begin position="22"/>
        <end position="136"/>
    </location>
</feature>
<accession>A0A7X3KTA2</accession>
<proteinExistence type="predicted"/>
<sequence>MDMTFRSLLIISIVLSASANAEELLVYPAKGHQCAGDIFSVESPIEVLYLERACELPIVHAKNMRNYIFQSGNTRIKGCWGKLLNGNYLLINQDGTQELRPANAYSQATTISAKEAKITYSPNQGSAWAKAMEMCP</sequence>
<name>A0A7X3KTA2_9GAMM</name>
<dbReference type="AlphaFoldDB" id="A0A7X3KTA2"/>
<protein>
    <submittedName>
        <fullName evidence="2">Uncharacterized protein</fullName>
    </submittedName>
</protein>
<dbReference type="EMBL" id="WTFN01000003">
    <property type="protein sequence ID" value="MWK54693.1"/>
    <property type="molecule type" value="Genomic_DNA"/>
</dbReference>
<dbReference type="RefSeq" id="WP_160479587.1">
    <property type="nucleotide sequence ID" value="NZ_WTFN01000003.1"/>
</dbReference>
<evidence type="ECO:0000313" key="2">
    <source>
        <dbReference type="EMBL" id="MWK54693.1"/>
    </source>
</evidence>